<dbReference type="SUPFAM" id="SSF46955">
    <property type="entry name" value="Putative DNA-binding domain"/>
    <property type="match status" value="1"/>
</dbReference>
<evidence type="ECO:0000259" key="2">
    <source>
        <dbReference type="PROSITE" id="PS50937"/>
    </source>
</evidence>
<dbReference type="InterPro" id="IPR000551">
    <property type="entry name" value="MerR-type_HTH_dom"/>
</dbReference>
<evidence type="ECO:0000313" key="4">
    <source>
        <dbReference type="Proteomes" id="UP000199623"/>
    </source>
</evidence>
<dbReference type="PANTHER" id="PTHR30204:SF92">
    <property type="entry name" value="HTH-TYPE TRANSCRIPTIONAL REGULATOR ZNTR"/>
    <property type="match status" value="1"/>
</dbReference>
<dbReference type="GO" id="GO:0003677">
    <property type="term" value="F:DNA binding"/>
    <property type="evidence" value="ECO:0007669"/>
    <property type="project" value="UniProtKB-KW"/>
</dbReference>
<dbReference type="InterPro" id="IPR009061">
    <property type="entry name" value="DNA-bd_dom_put_sf"/>
</dbReference>
<proteinExistence type="predicted"/>
<dbReference type="EMBL" id="FNCC01000006">
    <property type="protein sequence ID" value="SDG25913.1"/>
    <property type="molecule type" value="Genomic_DNA"/>
</dbReference>
<dbReference type="Gene3D" id="1.10.1660.10">
    <property type="match status" value="1"/>
</dbReference>
<gene>
    <name evidence="3" type="ORF">SAMN05216553_106438</name>
</gene>
<dbReference type="Pfam" id="PF13411">
    <property type="entry name" value="MerR_1"/>
    <property type="match status" value="1"/>
</dbReference>
<evidence type="ECO:0000313" key="3">
    <source>
        <dbReference type="EMBL" id="SDG25913.1"/>
    </source>
</evidence>
<dbReference type="InterPro" id="IPR047057">
    <property type="entry name" value="MerR_fam"/>
</dbReference>
<dbReference type="AlphaFoldDB" id="A0A1G7SSB8"/>
<dbReference type="Proteomes" id="UP000199623">
    <property type="component" value="Unassembled WGS sequence"/>
</dbReference>
<dbReference type="SMART" id="SM00422">
    <property type="entry name" value="HTH_MERR"/>
    <property type="match status" value="1"/>
</dbReference>
<dbReference type="PRINTS" id="PR00040">
    <property type="entry name" value="HTHMERR"/>
</dbReference>
<reference evidence="4" key="1">
    <citation type="submission" date="2016-10" db="EMBL/GenBank/DDBJ databases">
        <authorList>
            <person name="Varghese N."/>
            <person name="Submissions S."/>
        </authorList>
    </citation>
    <scope>NUCLEOTIDE SEQUENCE [LARGE SCALE GENOMIC DNA]</scope>
    <source>
        <strain evidence="4">CGMCC 4.3506</strain>
    </source>
</reference>
<sequence>MVRISELARAAGVGISTVRFYERRGLVVPTSRTSGGYRHYDREALRRLKFIRRAQRLGFTLAEVRQLLSMSVEPGDLGDVITGKVAEIDERVRDLERVRLALLDVAAHGVREQCPVVAALNDS</sequence>
<dbReference type="OrthoDB" id="9809391at2"/>
<feature type="domain" description="HTH merR-type" evidence="2">
    <location>
        <begin position="1"/>
        <end position="70"/>
    </location>
</feature>
<dbReference type="GO" id="GO:0003700">
    <property type="term" value="F:DNA-binding transcription factor activity"/>
    <property type="evidence" value="ECO:0007669"/>
    <property type="project" value="InterPro"/>
</dbReference>
<dbReference type="PROSITE" id="PS50937">
    <property type="entry name" value="HTH_MERR_2"/>
    <property type="match status" value="1"/>
</dbReference>
<dbReference type="STRING" id="200378.SAMN05216553_106438"/>
<protein>
    <submittedName>
        <fullName evidence="3">DNA-binding transcriptional regulator, MerR family</fullName>
    </submittedName>
</protein>
<evidence type="ECO:0000256" key="1">
    <source>
        <dbReference type="ARBA" id="ARBA00023125"/>
    </source>
</evidence>
<accession>A0A1G7SSB8</accession>
<keyword evidence="4" id="KW-1185">Reference proteome</keyword>
<dbReference type="PANTHER" id="PTHR30204">
    <property type="entry name" value="REDOX-CYCLING DRUG-SENSING TRANSCRIPTIONAL ACTIVATOR SOXR"/>
    <property type="match status" value="1"/>
</dbReference>
<name>A0A1G7SSB8_9PSEU</name>
<organism evidence="3 4">
    <name type="scientific">Lentzea fradiae</name>
    <dbReference type="NCBI Taxonomy" id="200378"/>
    <lineage>
        <taxon>Bacteria</taxon>
        <taxon>Bacillati</taxon>
        <taxon>Actinomycetota</taxon>
        <taxon>Actinomycetes</taxon>
        <taxon>Pseudonocardiales</taxon>
        <taxon>Pseudonocardiaceae</taxon>
        <taxon>Lentzea</taxon>
    </lineage>
</organism>
<keyword evidence="1 3" id="KW-0238">DNA-binding</keyword>